<evidence type="ECO:0000256" key="10">
    <source>
        <dbReference type="ARBA" id="ARBA00034808"/>
    </source>
</evidence>
<dbReference type="InterPro" id="IPR014017">
    <property type="entry name" value="DNA_helicase_UvrD-like_C"/>
</dbReference>
<accession>A0A3B0WCU0</accession>
<evidence type="ECO:0000256" key="12">
    <source>
        <dbReference type="SAM" id="MobiDB-lite"/>
    </source>
</evidence>
<proteinExistence type="inferred from homology"/>
<dbReference type="GO" id="GO:0005524">
    <property type="term" value="F:ATP binding"/>
    <property type="evidence" value="ECO:0007669"/>
    <property type="project" value="UniProtKB-KW"/>
</dbReference>
<protein>
    <recommendedName>
        <fullName evidence="10">DNA 3'-5' helicase</fullName>
        <ecNumber evidence="10">5.6.2.4</ecNumber>
    </recommendedName>
</protein>
<dbReference type="InterPro" id="IPR000212">
    <property type="entry name" value="DNA_helicase_UvrD/REP"/>
</dbReference>
<keyword evidence="3" id="KW-0547">Nucleotide-binding</keyword>
<dbReference type="Gene3D" id="1.10.486.10">
    <property type="entry name" value="PCRA, domain 4"/>
    <property type="match status" value="1"/>
</dbReference>
<keyword evidence="6" id="KW-0067">ATP-binding</keyword>
<evidence type="ECO:0000256" key="9">
    <source>
        <dbReference type="ARBA" id="ARBA00034617"/>
    </source>
</evidence>
<feature type="domain" description="UvrD-like helicase ATP-binding" evidence="13">
    <location>
        <begin position="12"/>
        <end position="291"/>
    </location>
</feature>
<dbReference type="Pfam" id="PF13361">
    <property type="entry name" value="UvrD_C"/>
    <property type="match status" value="1"/>
</dbReference>
<dbReference type="GO" id="GO:0005829">
    <property type="term" value="C:cytosol"/>
    <property type="evidence" value="ECO:0007669"/>
    <property type="project" value="TreeGrafter"/>
</dbReference>
<dbReference type="GO" id="GO:0006260">
    <property type="term" value="P:DNA replication"/>
    <property type="evidence" value="ECO:0007669"/>
    <property type="project" value="UniProtKB-KW"/>
</dbReference>
<evidence type="ECO:0000256" key="5">
    <source>
        <dbReference type="ARBA" id="ARBA00022806"/>
    </source>
</evidence>
<sequence length="676" mass="77050">MTYSQQQQTNAPGLNPQQRKAARTIDGPMLVLAGAGSGKTRVITEKIAYLIGECGISPSRIAAVTFTNKSAQEMKSRVKKLAGKKATRGLRVSTFHRLALNILQKEYAALNYKSGFSVFATADCITVLSELLKVTGERGLDAAESAHWQISQWKNDGIMPEQASSVAEDDRQLGIAKLYAQYQRQLHAYNAFDLDDLILQTAHLFKTRDDILQQWQNKIHYLLVDEYQDTNAMQYELVKMLAEKRQCLTAVGDDDQSIYAWRGAKPENLVQLSKDFPNLQVIKLEQNYRSSSRILKLANELIKNNPHVYEKKLWSNLGMGEEVRLIQCNSEEDEGERVCMELQSHKIQRLTKYKDYAILYRGNFQARVFETYLRGMHIPYVVSGGISFFERTEIKDIVAYLRLLVNPDDDAAFLRCINTPRRSIGAATLEKLGKYATKREISMLTACGEIGLEAKISKSAFKNLSIFTDWLLRLAHRAEDEPATEIMQQLLDDIHYENWLREQSKDIETAERRWQNVIELKDWLARLQKKDNDASVAELMAQLSLMDILQRNQDDTDLDAVQLMTLHAAKGLEFPHVFLVGFEEELIPHATSIQEDNIEEERRLAYVGITRAEKSLTMTMARSRKKYGERIVCEPSRFLDELPEDEIEWLGGKGSKEKATQDKGKSHLEGLKALLG</sequence>
<dbReference type="SUPFAM" id="SSF52540">
    <property type="entry name" value="P-loop containing nucleoside triphosphate hydrolases"/>
    <property type="match status" value="1"/>
</dbReference>
<dbReference type="HAMAP" id="MF_01920">
    <property type="entry name" value="Helicase_Rep"/>
    <property type="match status" value="1"/>
</dbReference>
<dbReference type="GO" id="GO:0016787">
    <property type="term" value="F:hydrolase activity"/>
    <property type="evidence" value="ECO:0007669"/>
    <property type="project" value="UniProtKB-KW"/>
</dbReference>
<dbReference type="GO" id="GO:0000725">
    <property type="term" value="P:recombinational repair"/>
    <property type="evidence" value="ECO:0007669"/>
    <property type="project" value="TreeGrafter"/>
</dbReference>
<evidence type="ECO:0000256" key="4">
    <source>
        <dbReference type="ARBA" id="ARBA00022801"/>
    </source>
</evidence>
<dbReference type="InterPro" id="IPR013986">
    <property type="entry name" value="DExx_box_DNA_helicase_dom_sf"/>
</dbReference>
<feature type="compositionally biased region" description="Polar residues" evidence="12">
    <location>
        <begin position="1"/>
        <end position="18"/>
    </location>
</feature>
<dbReference type="Gene3D" id="1.10.10.160">
    <property type="match status" value="1"/>
</dbReference>
<dbReference type="InterPro" id="IPR014016">
    <property type="entry name" value="UvrD-like_ATP-bd"/>
</dbReference>
<dbReference type="Gene3D" id="3.40.50.300">
    <property type="entry name" value="P-loop containing nucleotide triphosphate hydrolases"/>
    <property type="match status" value="2"/>
</dbReference>
<dbReference type="PANTHER" id="PTHR11070">
    <property type="entry name" value="UVRD / RECB / PCRA DNA HELICASE FAMILY MEMBER"/>
    <property type="match status" value="1"/>
</dbReference>
<dbReference type="PANTHER" id="PTHR11070:SF64">
    <property type="entry name" value="ATP-DEPENDENT DNA HELICASE REP"/>
    <property type="match status" value="1"/>
</dbReference>
<dbReference type="InterPro" id="IPR027417">
    <property type="entry name" value="P-loop_NTPase"/>
</dbReference>
<keyword evidence="5 15" id="KW-0347">Helicase</keyword>
<evidence type="ECO:0000256" key="11">
    <source>
        <dbReference type="ARBA" id="ARBA00048988"/>
    </source>
</evidence>
<dbReference type="CDD" id="cd18807">
    <property type="entry name" value="SF1_C_UvrD"/>
    <property type="match status" value="1"/>
</dbReference>
<evidence type="ECO:0000256" key="6">
    <source>
        <dbReference type="ARBA" id="ARBA00022840"/>
    </source>
</evidence>
<dbReference type="GO" id="GO:0043138">
    <property type="term" value="F:3'-5' DNA helicase activity"/>
    <property type="evidence" value="ECO:0007669"/>
    <property type="project" value="UniProtKB-EC"/>
</dbReference>
<keyword evidence="8" id="KW-0413">Isomerase</keyword>
<dbReference type="Pfam" id="PF00580">
    <property type="entry name" value="UvrD-helicase"/>
    <property type="match status" value="1"/>
</dbReference>
<feature type="region of interest" description="Disordered" evidence="12">
    <location>
        <begin position="1"/>
        <end position="21"/>
    </location>
</feature>
<dbReference type="GO" id="GO:0003677">
    <property type="term" value="F:DNA binding"/>
    <property type="evidence" value="ECO:0007669"/>
    <property type="project" value="UniProtKB-KW"/>
</dbReference>
<keyword evidence="2" id="KW-0235">DNA replication</keyword>
<comment type="catalytic activity">
    <reaction evidence="11">
        <text>ATP + H2O = ADP + phosphate + H(+)</text>
        <dbReference type="Rhea" id="RHEA:13065"/>
        <dbReference type="ChEBI" id="CHEBI:15377"/>
        <dbReference type="ChEBI" id="CHEBI:15378"/>
        <dbReference type="ChEBI" id="CHEBI:30616"/>
        <dbReference type="ChEBI" id="CHEBI:43474"/>
        <dbReference type="ChEBI" id="CHEBI:456216"/>
        <dbReference type="EC" id="5.6.2.4"/>
    </reaction>
</comment>
<evidence type="ECO:0000256" key="1">
    <source>
        <dbReference type="ARBA" id="ARBA00009922"/>
    </source>
</evidence>
<name>A0A3B0WCU0_9ZZZZ</name>
<keyword evidence="7" id="KW-0238">DNA-binding</keyword>
<dbReference type="EC" id="5.6.2.4" evidence="10"/>
<dbReference type="InterPro" id="IPR005752">
    <property type="entry name" value="Helicase_Rep"/>
</dbReference>
<evidence type="ECO:0000259" key="14">
    <source>
        <dbReference type="PROSITE" id="PS51217"/>
    </source>
</evidence>
<dbReference type="PROSITE" id="PS51217">
    <property type="entry name" value="UVRD_HELICASE_CTER"/>
    <property type="match status" value="1"/>
</dbReference>
<dbReference type="PROSITE" id="PS51198">
    <property type="entry name" value="UVRD_HELICASE_ATP_BIND"/>
    <property type="match status" value="1"/>
</dbReference>
<keyword evidence="4" id="KW-0378">Hydrolase</keyword>
<comment type="similarity">
    <text evidence="1">Belongs to the helicase family. UvrD subfamily.</text>
</comment>
<organism evidence="15">
    <name type="scientific">hydrothermal vent metagenome</name>
    <dbReference type="NCBI Taxonomy" id="652676"/>
    <lineage>
        <taxon>unclassified sequences</taxon>
        <taxon>metagenomes</taxon>
        <taxon>ecological metagenomes</taxon>
    </lineage>
</organism>
<evidence type="ECO:0000256" key="8">
    <source>
        <dbReference type="ARBA" id="ARBA00023235"/>
    </source>
</evidence>
<dbReference type="AlphaFoldDB" id="A0A3B0WCU0"/>
<evidence type="ECO:0000256" key="2">
    <source>
        <dbReference type="ARBA" id="ARBA00022705"/>
    </source>
</evidence>
<evidence type="ECO:0000313" key="15">
    <source>
        <dbReference type="EMBL" id="VAW50153.1"/>
    </source>
</evidence>
<evidence type="ECO:0000259" key="13">
    <source>
        <dbReference type="PROSITE" id="PS51198"/>
    </source>
</evidence>
<reference evidence="15" key="1">
    <citation type="submission" date="2018-06" db="EMBL/GenBank/DDBJ databases">
        <authorList>
            <person name="Zhirakovskaya E."/>
        </authorList>
    </citation>
    <scope>NUCLEOTIDE SEQUENCE</scope>
</reference>
<evidence type="ECO:0000256" key="3">
    <source>
        <dbReference type="ARBA" id="ARBA00022741"/>
    </source>
</evidence>
<gene>
    <name evidence="15" type="ORF">MNBD_GAMMA06-1704</name>
</gene>
<evidence type="ECO:0000256" key="7">
    <source>
        <dbReference type="ARBA" id="ARBA00023125"/>
    </source>
</evidence>
<comment type="catalytic activity">
    <reaction evidence="9">
        <text>Couples ATP hydrolysis with the unwinding of duplex DNA by translocating in the 3'-5' direction.</text>
        <dbReference type="EC" id="5.6.2.4"/>
    </reaction>
</comment>
<feature type="domain" description="UvrD-like helicase C-terminal" evidence="14">
    <location>
        <begin position="292"/>
        <end position="571"/>
    </location>
</feature>
<dbReference type="CDD" id="cd17932">
    <property type="entry name" value="DEXQc_UvrD"/>
    <property type="match status" value="1"/>
</dbReference>
<dbReference type="EMBL" id="UOFD01000006">
    <property type="protein sequence ID" value="VAW50153.1"/>
    <property type="molecule type" value="Genomic_DNA"/>
</dbReference>